<reference evidence="4" key="1">
    <citation type="submission" date="2015-11" db="EMBL/GenBank/DDBJ databases">
        <authorList>
            <person name="Holder M.E."/>
            <person name="Ajami N.J."/>
            <person name="Petrosino J.F."/>
        </authorList>
    </citation>
    <scope>NUCLEOTIDE SEQUENCE [LARGE SCALE GENOMIC DNA]</scope>
    <source>
        <strain evidence="4">F0113</strain>
    </source>
</reference>
<dbReference type="RefSeq" id="WP_060544449.1">
    <property type="nucleotide sequence ID" value="NZ_CP013195.1"/>
</dbReference>
<name>A0A0S2KMW0_9BACT</name>
<feature type="chain" id="PRO_5006601980" description="DUF4434 domain-containing protein" evidence="1">
    <location>
        <begin position="25"/>
        <end position="342"/>
    </location>
</feature>
<evidence type="ECO:0000259" key="2">
    <source>
        <dbReference type="Pfam" id="PF14488"/>
    </source>
</evidence>
<dbReference type="Gene3D" id="3.20.20.80">
    <property type="entry name" value="Glycosidases"/>
    <property type="match status" value="1"/>
</dbReference>
<evidence type="ECO:0000313" key="4">
    <source>
        <dbReference type="Proteomes" id="UP000056252"/>
    </source>
</evidence>
<dbReference type="PROSITE" id="PS51257">
    <property type="entry name" value="PROKAR_LIPOPROTEIN"/>
    <property type="match status" value="1"/>
</dbReference>
<dbReference type="EMBL" id="CP013195">
    <property type="protein sequence ID" value="ALO49443.1"/>
    <property type="molecule type" value="Genomic_DNA"/>
</dbReference>
<sequence length="342" mass="38567">MKKYCLFIALLLPLLLGSCSNDDSQPGTNDADYITVDARKALTGTFVEFSGKDDWAPYQWNSLLEGMKKIGLNTVIVQFAAYNDNTWFDSQNTFTKNKNKYALARLLAAAELKHMEVYIGLYFNDEYWNNQTNAEWLKLHADRCISIAQEIQARFGNSPAFKGWYIPHEPEPYAYNSDAKVALFRNDFVNRISDRLHKLNGKPVSIAAFWNSDLSTPEQLQHFMAELAKANLQVIMLQDGVGVGHVTLERLAGYYQSAAKGLFKENTSYKGAFWTDLETFSSGSVPAPFARIKQQLTTELGVEKVTKAVSFQYYNDMCPTGPGGKTAGKLRQSYANYLRTLK</sequence>
<protein>
    <recommendedName>
        <fullName evidence="2">DUF4434 domain-containing protein</fullName>
    </recommendedName>
</protein>
<keyword evidence="1" id="KW-0732">Signal</keyword>
<evidence type="ECO:0000256" key="1">
    <source>
        <dbReference type="SAM" id="SignalP"/>
    </source>
</evidence>
<dbReference type="AlphaFoldDB" id="A0A0S2KMW0"/>
<accession>A0A0S2KMW0</accession>
<dbReference type="SUPFAM" id="SSF51445">
    <property type="entry name" value="(Trans)glycosidases"/>
    <property type="match status" value="1"/>
</dbReference>
<feature type="domain" description="DUF4434" evidence="2">
    <location>
        <begin position="42"/>
        <end position="319"/>
    </location>
</feature>
<organism evidence="3 4">
    <name type="scientific">Hoylesella enoeca</name>
    <dbReference type="NCBI Taxonomy" id="76123"/>
    <lineage>
        <taxon>Bacteria</taxon>
        <taxon>Pseudomonadati</taxon>
        <taxon>Bacteroidota</taxon>
        <taxon>Bacteroidia</taxon>
        <taxon>Bacteroidales</taxon>
        <taxon>Prevotellaceae</taxon>
        <taxon>Hoylesella</taxon>
    </lineage>
</organism>
<dbReference type="Proteomes" id="UP000056252">
    <property type="component" value="Chromosome"/>
</dbReference>
<gene>
    <name evidence="3" type="ORF">AS203_10340</name>
</gene>
<dbReference type="eggNOG" id="ENOG502Z7X1">
    <property type="taxonomic scope" value="Bacteria"/>
</dbReference>
<dbReference type="InterPro" id="IPR017853">
    <property type="entry name" value="GH"/>
</dbReference>
<dbReference type="Pfam" id="PF14488">
    <property type="entry name" value="DUF4434"/>
    <property type="match status" value="1"/>
</dbReference>
<keyword evidence="4" id="KW-1185">Reference proteome</keyword>
<dbReference type="InterPro" id="IPR027849">
    <property type="entry name" value="DUF4434"/>
</dbReference>
<proteinExistence type="predicted"/>
<dbReference type="OrthoDB" id="9773189at2"/>
<dbReference type="KEGG" id="peo:AS203_10340"/>
<dbReference type="STRING" id="76123.AS203_10340"/>
<feature type="signal peptide" evidence="1">
    <location>
        <begin position="1"/>
        <end position="24"/>
    </location>
</feature>
<evidence type="ECO:0000313" key="3">
    <source>
        <dbReference type="EMBL" id="ALO49443.1"/>
    </source>
</evidence>